<evidence type="ECO:0000259" key="1">
    <source>
        <dbReference type="Pfam" id="PF08443"/>
    </source>
</evidence>
<dbReference type="Gene3D" id="3.30.470.20">
    <property type="entry name" value="ATP-grasp fold, B domain"/>
    <property type="match status" value="1"/>
</dbReference>
<dbReference type="PANTHER" id="PTHR21621:SF0">
    <property type="entry name" value="BETA-CITRYLGLUTAMATE SYNTHASE B-RELATED"/>
    <property type="match status" value="1"/>
</dbReference>
<dbReference type="SUPFAM" id="SSF56059">
    <property type="entry name" value="Glutathione synthetase ATP-binding domain-like"/>
    <property type="match status" value="1"/>
</dbReference>
<sequence>MNSYVLILSSVYDFSVDLVVQRLENMHENYIRLNKEQFHLYEISLNPVDMLLHINGNGIDVSISKIKSIWYRQPVFLRNTPGKLIDIEEQLSKSQWSAFLRGLMVFDDAYWMNWPQATYAAESKPYQLMLAKKIGFTVPKTIISNGLGFKYLEKDSFVVKSIDTVLLKENDDCYFTYTSRMSSESFIDAQTKSAPMTFQEYVDDKLDIRVTVVGDKIFSVSIKRDGNFIEGDWRVTEKINLEYDDICLPDRVKDMCFSYLKVLGLNYGAIDFIKSHDDFFFIEINPTGEWGWLSNADRQIDKEIACRLMAGNS</sequence>
<dbReference type="EMBL" id="CP136584">
    <property type="protein sequence ID" value="WOE67506.1"/>
    <property type="molecule type" value="Genomic_DNA"/>
</dbReference>
<protein>
    <recommendedName>
        <fullName evidence="1">ATP-grasp fold RimK-type domain-containing protein</fullName>
    </recommendedName>
</protein>
<dbReference type="InterPro" id="IPR013651">
    <property type="entry name" value="ATP-grasp_RimK-type"/>
</dbReference>
<accession>A0ABZ0FE60</accession>
<proteinExistence type="predicted"/>
<name>A0ABZ0FE60_9GAMM</name>
<evidence type="ECO:0000313" key="2">
    <source>
        <dbReference type="EMBL" id="WOE67506.1"/>
    </source>
</evidence>
<feature type="domain" description="ATP-grasp fold RimK-type" evidence="1">
    <location>
        <begin position="180"/>
        <end position="304"/>
    </location>
</feature>
<keyword evidence="3" id="KW-1185">Reference proteome</keyword>
<dbReference type="PANTHER" id="PTHR21621">
    <property type="entry name" value="RIBOSOMAL PROTEIN S6 MODIFICATION PROTEIN"/>
    <property type="match status" value="1"/>
</dbReference>
<gene>
    <name evidence="2" type="ORF">RY972_05355</name>
</gene>
<reference evidence="2 3" key="1">
    <citation type="submission" date="2023-10" db="EMBL/GenBank/DDBJ databases">
        <title>Genome analysis of psychrotrophic aerobic bacterium Aeromonas allosaccharophila BIM B-1809 isolated from infected fish.</title>
        <authorList>
            <person name="Leanovich S.I."/>
            <person name="Sidarenka A.V."/>
            <person name="Akhremchuk A.E."/>
            <person name="Sikolenko M.A."/>
            <person name="Valentovich L.N."/>
        </authorList>
    </citation>
    <scope>NUCLEOTIDE SEQUENCE [LARGE SCALE GENOMIC DNA]</scope>
    <source>
        <strain evidence="2 3">BIM B-1809</strain>
    </source>
</reference>
<evidence type="ECO:0000313" key="3">
    <source>
        <dbReference type="Proteomes" id="UP001302667"/>
    </source>
</evidence>
<dbReference type="Pfam" id="PF08443">
    <property type="entry name" value="RimK"/>
    <property type="match status" value="1"/>
</dbReference>
<organism evidence="2 3">
    <name type="scientific">Aeromonas allosaccharophila</name>
    <dbReference type="NCBI Taxonomy" id="656"/>
    <lineage>
        <taxon>Bacteria</taxon>
        <taxon>Pseudomonadati</taxon>
        <taxon>Pseudomonadota</taxon>
        <taxon>Gammaproteobacteria</taxon>
        <taxon>Aeromonadales</taxon>
        <taxon>Aeromonadaceae</taxon>
        <taxon>Aeromonas</taxon>
    </lineage>
</organism>
<dbReference type="Proteomes" id="UP001302667">
    <property type="component" value="Chromosome"/>
</dbReference>
<dbReference type="RefSeq" id="WP_317103597.1">
    <property type="nucleotide sequence ID" value="NZ_CP136584.1"/>
</dbReference>